<dbReference type="Pfam" id="PF13426">
    <property type="entry name" value="PAS_9"/>
    <property type="match status" value="1"/>
</dbReference>
<dbReference type="PRINTS" id="PR00344">
    <property type="entry name" value="BCTRLSENSOR"/>
</dbReference>
<keyword evidence="4" id="KW-0808">Transferase</keyword>
<keyword evidence="3" id="KW-0597">Phosphoprotein</keyword>
<evidence type="ECO:0000259" key="7">
    <source>
        <dbReference type="PROSITE" id="PS50109"/>
    </source>
</evidence>
<gene>
    <name evidence="10" type="ORF">J2X05_002027</name>
</gene>
<dbReference type="EC" id="2.7.13.3" evidence="2"/>
<dbReference type="PANTHER" id="PTHR42878:SF15">
    <property type="entry name" value="BACTERIOPHYTOCHROME"/>
    <property type="match status" value="1"/>
</dbReference>
<evidence type="ECO:0000313" key="11">
    <source>
        <dbReference type="Proteomes" id="UP001253595"/>
    </source>
</evidence>
<evidence type="ECO:0000256" key="5">
    <source>
        <dbReference type="ARBA" id="ARBA00022777"/>
    </source>
</evidence>
<dbReference type="InterPro" id="IPR000014">
    <property type="entry name" value="PAS"/>
</dbReference>
<evidence type="ECO:0000256" key="1">
    <source>
        <dbReference type="ARBA" id="ARBA00000085"/>
    </source>
</evidence>
<name>A0ABU1UXX3_9GAMM</name>
<evidence type="ECO:0000256" key="6">
    <source>
        <dbReference type="ARBA" id="ARBA00023136"/>
    </source>
</evidence>
<dbReference type="EMBL" id="JAVDVX010000003">
    <property type="protein sequence ID" value="MDR7090005.1"/>
    <property type="molecule type" value="Genomic_DNA"/>
</dbReference>
<evidence type="ECO:0000259" key="9">
    <source>
        <dbReference type="PROSITE" id="PS50113"/>
    </source>
</evidence>
<evidence type="ECO:0000313" key="10">
    <source>
        <dbReference type="EMBL" id="MDR7090005.1"/>
    </source>
</evidence>
<dbReference type="SUPFAM" id="SSF55785">
    <property type="entry name" value="PYP-like sensor domain (PAS domain)"/>
    <property type="match status" value="2"/>
</dbReference>
<dbReference type="PANTHER" id="PTHR42878">
    <property type="entry name" value="TWO-COMPONENT HISTIDINE KINASE"/>
    <property type="match status" value="1"/>
</dbReference>
<reference evidence="10 11" key="1">
    <citation type="submission" date="2023-07" db="EMBL/GenBank/DDBJ databases">
        <title>Sorghum-associated microbial communities from plants grown in Nebraska, USA.</title>
        <authorList>
            <person name="Schachtman D."/>
        </authorList>
    </citation>
    <scope>NUCLEOTIDE SEQUENCE [LARGE SCALE GENOMIC DNA]</scope>
    <source>
        <strain evidence="10 11">BE190</strain>
    </source>
</reference>
<dbReference type="InterPro" id="IPR000700">
    <property type="entry name" value="PAS-assoc_C"/>
</dbReference>
<dbReference type="RefSeq" id="WP_310071966.1">
    <property type="nucleotide sequence ID" value="NZ_JAVDVX010000003.1"/>
</dbReference>
<comment type="catalytic activity">
    <reaction evidence="1">
        <text>ATP + protein L-histidine = ADP + protein N-phospho-L-histidine.</text>
        <dbReference type="EC" id="2.7.13.3"/>
    </reaction>
</comment>
<dbReference type="InterPro" id="IPR050351">
    <property type="entry name" value="BphY/WalK/GraS-like"/>
</dbReference>
<dbReference type="PROSITE" id="PS50109">
    <property type="entry name" value="HIS_KIN"/>
    <property type="match status" value="1"/>
</dbReference>
<dbReference type="InterPro" id="IPR013767">
    <property type="entry name" value="PAS_fold"/>
</dbReference>
<dbReference type="Proteomes" id="UP001253595">
    <property type="component" value="Unassembled WGS sequence"/>
</dbReference>
<dbReference type="CDD" id="cd00075">
    <property type="entry name" value="HATPase"/>
    <property type="match status" value="1"/>
</dbReference>
<organism evidence="10 11">
    <name type="scientific">Cellvibrio fibrivorans</name>
    <dbReference type="NCBI Taxonomy" id="126350"/>
    <lineage>
        <taxon>Bacteria</taxon>
        <taxon>Pseudomonadati</taxon>
        <taxon>Pseudomonadota</taxon>
        <taxon>Gammaproteobacteria</taxon>
        <taxon>Cellvibrionales</taxon>
        <taxon>Cellvibrionaceae</taxon>
        <taxon>Cellvibrio</taxon>
    </lineage>
</organism>
<protein>
    <recommendedName>
        <fullName evidence="2">histidine kinase</fullName>
        <ecNumber evidence="2">2.7.13.3</ecNumber>
    </recommendedName>
</protein>
<dbReference type="Gene3D" id="3.30.450.20">
    <property type="entry name" value="PAS domain"/>
    <property type="match status" value="2"/>
</dbReference>
<dbReference type="Pfam" id="PF00989">
    <property type="entry name" value="PAS"/>
    <property type="match status" value="1"/>
</dbReference>
<evidence type="ECO:0000256" key="3">
    <source>
        <dbReference type="ARBA" id="ARBA00022553"/>
    </source>
</evidence>
<accession>A0ABU1UXX3</accession>
<proteinExistence type="predicted"/>
<keyword evidence="6" id="KW-0472">Membrane</keyword>
<keyword evidence="5" id="KW-0418">Kinase</keyword>
<dbReference type="InterPro" id="IPR003661">
    <property type="entry name" value="HisK_dim/P_dom"/>
</dbReference>
<dbReference type="InterPro" id="IPR035965">
    <property type="entry name" value="PAS-like_dom_sf"/>
</dbReference>
<dbReference type="PROSITE" id="PS50112">
    <property type="entry name" value="PAS"/>
    <property type="match status" value="2"/>
</dbReference>
<feature type="domain" description="PAS" evidence="8">
    <location>
        <begin position="133"/>
        <end position="186"/>
    </location>
</feature>
<comment type="caution">
    <text evidence="10">The sequence shown here is derived from an EMBL/GenBank/DDBJ whole genome shotgun (WGS) entry which is preliminary data.</text>
</comment>
<dbReference type="CDD" id="cd00082">
    <property type="entry name" value="HisKA"/>
    <property type="match status" value="1"/>
</dbReference>
<dbReference type="SUPFAM" id="SSF55874">
    <property type="entry name" value="ATPase domain of HSP90 chaperone/DNA topoisomerase II/histidine kinase"/>
    <property type="match status" value="1"/>
</dbReference>
<dbReference type="InterPro" id="IPR036097">
    <property type="entry name" value="HisK_dim/P_sf"/>
</dbReference>
<dbReference type="InterPro" id="IPR003594">
    <property type="entry name" value="HATPase_dom"/>
</dbReference>
<dbReference type="InterPro" id="IPR005467">
    <property type="entry name" value="His_kinase_dom"/>
</dbReference>
<feature type="domain" description="PAC" evidence="9">
    <location>
        <begin position="210"/>
        <end position="260"/>
    </location>
</feature>
<dbReference type="SMART" id="SM00388">
    <property type="entry name" value="HisKA"/>
    <property type="match status" value="1"/>
</dbReference>
<dbReference type="NCBIfam" id="TIGR00229">
    <property type="entry name" value="sensory_box"/>
    <property type="match status" value="2"/>
</dbReference>
<evidence type="ECO:0000259" key="8">
    <source>
        <dbReference type="PROSITE" id="PS50112"/>
    </source>
</evidence>
<dbReference type="SMART" id="SM00091">
    <property type="entry name" value="PAS"/>
    <property type="match status" value="2"/>
</dbReference>
<dbReference type="Pfam" id="PF00512">
    <property type="entry name" value="HisKA"/>
    <property type="match status" value="1"/>
</dbReference>
<feature type="domain" description="PAS" evidence="8">
    <location>
        <begin position="12"/>
        <end position="81"/>
    </location>
</feature>
<dbReference type="Gene3D" id="3.30.565.10">
    <property type="entry name" value="Histidine kinase-like ATPase, C-terminal domain"/>
    <property type="match status" value="1"/>
</dbReference>
<dbReference type="Gene3D" id="1.10.287.130">
    <property type="match status" value="1"/>
</dbReference>
<dbReference type="InterPro" id="IPR004358">
    <property type="entry name" value="Sig_transdc_His_kin-like_C"/>
</dbReference>
<feature type="domain" description="Histidine kinase" evidence="7">
    <location>
        <begin position="271"/>
        <end position="482"/>
    </location>
</feature>
<evidence type="ECO:0000256" key="2">
    <source>
        <dbReference type="ARBA" id="ARBA00012438"/>
    </source>
</evidence>
<dbReference type="SMART" id="SM00387">
    <property type="entry name" value="HATPase_c"/>
    <property type="match status" value="1"/>
</dbReference>
<dbReference type="SUPFAM" id="SSF47384">
    <property type="entry name" value="Homodimeric domain of signal transducing histidine kinase"/>
    <property type="match status" value="1"/>
</dbReference>
<evidence type="ECO:0000256" key="4">
    <source>
        <dbReference type="ARBA" id="ARBA00022679"/>
    </source>
</evidence>
<keyword evidence="11" id="KW-1185">Reference proteome</keyword>
<dbReference type="Pfam" id="PF02518">
    <property type="entry name" value="HATPase_c"/>
    <property type="match status" value="1"/>
</dbReference>
<dbReference type="PROSITE" id="PS50113">
    <property type="entry name" value="PAC"/>
    <property type="match status" value="1"/>
</dbReference>
<sequence>MSFQEEPGSANQPSYIRELLDAVPAGIIVTHQDGRISYLNAEAERLFGYARNELINQSIDLLLPDRFNHNHAQLRQSYINNPSTRYMGAGRDLYGKRKDNSEFPLEIGLRSLTADNEQLIVATIVNITRRKQLEERLAKVIDASPYGQLLVDEKGIIQLINPSLLQLFGYNKEELLGKSMDILLPERYRAGHEKLRLGYVQKPSLRPMGLGRDLTGRHKSGTEIPIEIGLSPVESDAGNLTLAVVTDISERKRLELNLKQANAHLEEFTYVASHDLKSPLRGISDLVEWISEDLGAITPEPVAKNIERIKLRIGRMERLIDDLLLYARAGKRAKESAAVDVYSLIADIIEMHPIPANFQILQDIRISEIYAAKIPLETVLRNLFNNALKHHSGINPTITISAEASGSYCLFKVIDNGPGIPKAAQERVFRLFQTLGNNETSGSGIGLALAKRLTESHGGQIELISTSDNKGCSFHVWWPRFARKDIDE</sequence>
<dbReference type="InterPro" id="IPR036890">
    <property type="entry name" value="HATPase_C_sf"/>
</dbReference>
<dbReference type="CDD" id="cd00130">
    <property type="entry name" value="PAS"/>
    <property type="match status" value="2"/>
</dbReference>